<dbReference type="OrthoDB" id="47375at2759"/>
<evidence type="ECO:0000256" key="1">
    <source>
        <dbReference type="SAM" id="Phobius"/>
    </source>
</evidence>
<dbReference type="Pfam" id="PF01755">
    <property type="entry name" value="Glyco_transf_25"/>
    <property type="match status" value="1"/>
</dbReference>
<feature type="transmembrane region" description="Helical" evidence="1">
    <location>
        <begin position="20"/>
        <end position="38"/>
    </location>
</feature>
<dbReference type="InterPro" id="IPR002654">
    <property type="entry name" value="Glyco_trans_25"/>
</dbReference>
<dbReference type="AlphaFoldDB" id="A0A179IQA7"/>
<proteinExistence type="predicted"/>
<reference evidence="3 4" key="1">
    <citation type="submission" date="2016-03" db="EMBL/GenBank/DDBJ databases">
        <title>Fine-scale spatial genetic structure of a fungal parasite of coffee scale insects.</title>
        <authorList>
            <person name="Jackson D."/>
            <person name="Zemenick K.A."/>
            <person name="Malloure B."/>
            <person name="Quandt C.A."/>
            <person name="James T.Y."/>
        </authorList>
    </citation>
    <scope>NUCLEOTIDE SEQUENCE [LARGE SCALE GENOMIC DNA]</scope>
    <source>
        <strain evidence="3 4">UM487</strain>
    </source>
</reference>
<feature type="domain" description="Glycosyl transferase family 25" evidence="2">
    <location>
        <begin position="70"/>
        <end position="174"/>
    </location>
</feature>
<evidence type="ECO:0000259" key="2">
    <source>
        <dbReference type="Pfam" id="PF01755"/>
    </source>
</evidence>
<evidence type="ECO:0000313" key="3">
    <source>
        <dbReference type="EMBL" id="OAR04525.1"/>
    </source>
</evidence>
<keyword evidence="1" id="KW-1133">Transmembrane helix</keyword>
<keyword evidence="1" id="KW-0472">Membrane</keyword>
<name>A0A179IQA7_CORDF</name>
<keyword evidence="1" id="KW-0812">Transmembrane</keyword>
<protein>
    <recommendedName>
        <fullName evidence="2">Glycosyl transferase family 25 domain-containing protein</fullName>
    </recommendedName>
</protein>
<gene>
    <name evidence="3" type="ORF">LLEC1_02498</name>
</gene>
<comment type="caution">
    <text evidence="3">The sequence shown here is derived from an EMBL/GenBank/DDBJ whole genome shotgun (WGS) entry which is preliminary data.</text>
</comment>
<accession>A0A179IQA7</accession>
<sequence length="250" mass="27550">MYAAGEQKSGSGRLYGLPMSKRFIVAIAAAVGFVWILLQSHRIQPVRDRAKALYTNNILDKINNSTLGFEKIYVMGLPSRTDRRDGMALQAALSELTIEFIDGPMGDNISEKAVPVAEDGKHLTGGELGCWRGHINALQEIVRLNITSALILEDDSDWDVRIRSIMQDLALSTQALTQPLAGSTASYADSTYPTNEEHRNATVPEFDINALPRTVTPKVSPYGDEWEMMWLGHCGMRFPAADEGLPMGRV</sequence>
<organism evidence="3 4">
    <name type="scientific">Cordyceps confragosa</name>
    <name type="common">Lecanicillium lecanii</name>
    <dbReference type="NCBI Taxonomy" id="2714763"/>
    <lineage>
        <taxon>Eukaryota</taxon>
        <taxon>Fungi</taxon>
        <taxon>Dikarya</taxon>
        <taxon>Ascomycota</taxon>
        <taxon>Pezizomycotina</taxon>
        <taxon>Sordariomycetes</taxon>
        <taxon>Hypocreomycetidae</taxon>
        <taxon>Hypocreales</taxon>
        <taxon>Cordycipitaceae</taxon>
        <taxon>Akanthomyces</taxon>
    </lineage>
</organism>
<evidence type="ECO:0000313" key="4">
    <source>
        <dbReference type="Proteomes" id="UP000243081"/>
    </source>
</evidence>
<dbReference type="EMBL" id="LUKN01000214">
    <property type="protein sequence ID" value="OAR04525.1"/>
    <property type="molecule type" value="Genomic_DNA"/>
</dbReference>
<dbReference type="Proteomes" id="UP000243081">
    <property type="component" value="Unassembled WGS sequence"/>
</dbReference>
<feature type="non-terminal residue" evidence="3">
    <location>
        <position position="250"/>
    </location>
</feature>
<keyword evidence="4" id="KW-1185">Reference proteome</keyword>
<dbReference type="CDD" id="cd06532">
    <property type="entry name" value="Glyco_transf_25"/>
    <property type="match status" value="1"/>
</dbReference>